<organism evidence="3 4">
    <name type="scientific">Immersiella caudata</name>
    <dbReference type="NCBI Taxonomy" id="314043"/>
    <lineage>
        <taxon>Eukaryota</taxon>
        <taxon>Fungi</taxon>
        <taxon>Dikarya</taxon>
        <taxon>Ascomycota</taxon>
        <taxon>Pezizomycotina</taxon>
        <taxon>Sordariomycetes</taxon>
        <taxon>Sordariomycetidae</taxon>
        <taxon>Sordariales</taxon>
        <taxon>Lasiosphaeriaceae</taxon>
        <taxon>Immersiella</taxon>
    </lineage>
</organism>
<dbReference type="InterPro" id="IPR050114">
    <property type="entry name" value="UPF0173_UPF0282_UlaG_hydrolase"/>
</dbReference>
<dbReference type="Pfam" id="PF12706">
    <property type="entry name" value="Lactamase_B_2"/>
    <property type="match status" value="1"/>
</dbReference>
<sequence>MSSLPKLNFGSTLGLTHVGTATAIIHLPDVNIITDPVFSPADREWTLGEHTIRTTISAALTLENIPPIDAVLLSHEDHPDNLDEPGRQLLDGRHVLTTADGASKLAPRSGVRALLPWESTTLKLGGRIFTITGTPCVHLPGGEVVGFIITTPEFGETDGLPNAIYFSGDTIYLEELAKIKEKWHVSVALLNIGNVLVPHPEGGVLQITMAGVDAARLFREIGADVLVPLHFESWAHFTEGKEGLKEVLEKEGLKDKVIWLEPGAKTKIV</sequence>
<protein>
    <submittedName>
        <fullName evidence="3">Beta-lactamase superfamily domain-containing protein</fullName>
    </submittedName>
</protein>
<dbReference type="EMBL" id="JAULSU010000001">
    <property type="protein sequence ID" value="KAK0632591.1"/>
    <property type="molecule type" value="Genomic_DNA"/>
</dbReference>
<dbReference type="Proteomes" id="UP001175000">
    <property type="component" value="Unassembled WGS sequence"/>
</dbReference>
<proteinExistence type="predicted"/>
<evidence type="ECO:0000313" key="3">
    <source>
        <dbReference type="EMBL" id="KAK0632591.1"/>
    </source>
</evidence>
<evidence type="ECO:0000313" key="4">
    <source>
        <dbReference type="Proteomes" id="UP001175000"/>
    </source>
</evidence>
<dbReference type="PANTHER" id="PTHR43546:SF9">
    <property type="entry name" value="L-ASCORBATE-6-PHOSPHATE LACTONASE ULAG-RELATED"/>
    <property type="match status" value="1"/>
</dbReference>
<name>A0AA39XFB7_9PEZI</name>
<dbReference type="PANTHER" id="PTHR43546">
    <property type="entry name" value="UPF0173 METAL-DEPENDENT HYDROLASE MJ1163-RELATED"/>
    <property type="match status" value="1"/>
</dbReference>
<dbReference type="AlphaFoldDB" id="A0AA39XFB7"/>
<keyword evidence="4" id="KW-1185">Reference proteome</keyword>
<dbReference type="Gene3D" id="3.60.15.10">
    <property type="entry name" value="Ribonuclease Z/Hydroxyacylglutathione hydrolase-like"/>
    <property type="match status" value="1"/>
</dbReference>
<reference evidence="3" key="1">
    <citation type="submission" date="2023-06" db="EMBL/GenBank/DDBJ databases">
        <title>Genome-scale phylogeny and comparative genomics of the fungal order Sordariales.</title>
        <authorList>
            <consortium name="Lawrence Berkeley National Laboratory"/>
            <person name="Hensen N."/>
            <person name="Bonometti L."/>
            <person name="Westerberg I."/>
            <person name="Brannstrom I.O."/>
            <person name="Guillou S."/>
            <person name="Cros-Aarteil S."/>
            <person name="Calhoun S."/>
            <person name="Haridas S."/>
            <person name="Kuo A."/>
            <person name="Mondo S."/>
            <person name="Pangilinan J."/>
            <person name="Riley R."/>
            <person name="Labutti K."/>
            <person name="Andreopoulos B."/>
            <person name="Lipzen A."/>
            <person name="Chen C."/>
            <person name="Yanf M."/>
            <person name="Daum C."/>
            <person name="Ng V."/>
            <person name="Clum A."/>
            <person name="Steindorff A."/>
            <person name="Ohm R."/>
            <person name="Martin F."/>
            <person name="Silar P."/>
            <person name="Natvig D."/>
            <person name="Lalanne C."/>
            <person name="Gautier V."/>
            <person name="Ament-Velasquez S.L."/>
            <person name="Kruys A."/>
            <person name="Hutchinson M.I."/>
            <person name="Powell A.J."/>
            <person name="Barry K."/>
            <person name="Miller A.N."/>
            <person name="Grigoriev I.V."/>
            <person name="Debuchy R."/>
            <person name="Gladieux P."/>
            <person name="Thoren M.H."/>
            <person name="Johannesson H."/>
        </authorList>
    </citation>
    <scope>NUCLEOTIDE SEQUENCE</scope>
    <source>
        <strain evidence="3">CBS 606.72</strain>
    </source>
</reference>
<evidence type="ECO:0000259" key="2">
    <source>
        <dbReference type="Pfam" id="PF12706"/>
    </source>
</evidence>
<dbReference type="SUPFAM" id="SSF56281">
    <property type="entry name" value="Metallo-hydrolase/oxidoreductase"/>
    <property type="match status" value="1"/>
</dbReference>
<feature type="domain" description="Metallo-beta-lactamase" evidence="2">
    <location>
        <begin position="31"/>
        <end position="231"/>
    </location>
</feature>
<dbReference type="InterPro" id="IPR036866">
    <property type="entry name" value="RibonucZ/Hydroxyglut_hydro"/>
</dbReference>
<comment type="caution">
    <text evidence="3">The sequence shown here is derived from an EMBL/GenBank/DDBJ whole genome shotgun (WGS) entry which is preliminary data.</text>
</comment>
<keyword evidence="1" id="KW-0378">Hydrolase</keyword>
<accession>A0AA39XFB7</accession>
<gene>
    <name evidence="3" type="ORF">B0T14DRAFT_490921</name>
</gene>
<dbReference type="GO" id="GO:0016787">
    <property type="term" value="F:hydrolase activity"/>
    <property type="evidence" value="ECO:0007669"/>
    <property type="project" value="UniProtKB-KW"/>
</dbReference>
<dbReference type="InterPro" id="IPR001279">
    <property type="entry name" value="Metallo-B-lactamas"/>
</dbReference>
<evidence type="ECO:0000256" key="1">
    <source>
        <dbReference type="ARBA" id="ARBA00022801"/>
    </source>
</evidence>